<dbReference type="EMBL" id="UZAK01009930">
    <property type="protein sequence ID" value="VDO97651.1"/>
    <property type="molecule type" value="Genomic_DNA"/>
</dbReference>
<protein>
    <submittedName>
        <fullName evidence="1 3">Uncharacterized protein</fullName>
    </submittedName>
</protein>
<reference evidence="1 2" key="2">
    <citation type="submission" date="2018-11" db="EMBL/GenBank/DDBJ databases">
        <authorList>
            <consortium name="Pathogen Informatics"/>
        </authorList>
    </citation>
    <scope>NUCLEOTIDE SEQUENCE [LARGE SCALE GENOMIC DNA]</scope>
    <source>
        <strain evidence="1">Dakar</strain>
        <strain evidence="2">Dakar, Senegal</strain>
    </source>
</reference>
<evidence type="ECO:0000313" key="3">
    <source>
        <dbReference type="WBParaSite" id="SCUD_0000569401-mRNA-1"/>
    </source>
</evidence>
<organism evidence="3">
    <name type="scientific">Schistosoma curassoni</name>
    <dbReference type="NCBI Taxonomy" id="6186"/>
    <lineage>
        <taxon>Eukaryota</taxon>
        <taxon>Metazoa</taxon>
        <taxon>Spiralia</taxon>
        <taxon>Lophotrochozoa</taxon>
        <taxon>Platyhelminthes</taxon>
        <taxon>Trematoda</taxon>
        <taxon>Digenea</taxon>
        <taxon>Strigeidida</taxon>
        <taxon>Schistosomatoidea</taxon>
        <taxon>Schistosomatidae</taxon>
        <taxon>Schistosoma</taxon>
    </lineage>
</organism>
<dbReference type="Proteomes" id="UP000279833">
    <property type="component" value="Unassembled WGS sequence"/>
</dbReference>
<gene>
    <name evidence="1" type="ORF">SCUD_LOCUS5694</name>
</gene>
<reference evidence="3" key="1">
    <citation type="submission" date="2016-06" db="UniProtKB">
        <authorList>
            <consortium name="WormBaseParasite"/>
        </authorList>
    </citation>
    <scope>IDENTIFICATION</scope>
</reference>
<accession>A0A183JSK4</accession>
<dbReference type="AlphaFoldDB" id="A0A183JSK4"/>
<dbReference type="WBParaSite" id="SCUD_0000569401-mRNA-1">
    <property type="protein sequence ID" value="SCUD_0000569401-mRNA-1"/>
    <property type="gene ID" value="SCUD_0000569401"/>
</dbReference>
<keyword evidence="2" id="KW-1185">Reference proteome</keyword>
<sequence length="69" mass="7947">MRHSYDLCISNEIIHKYFEDISSAPNPEQNSGAVLSDRICPYDSFISSEILIKREDEILNEFIGTIKCH</sequence>
<evidence type="ECO:0000313" key="1">
    <source>
        <dbReference type="EMBL" id="VDO97651.1"/>
    </source>
</evidence>
<evidence type="ECO:0000313" key="2">
    <source>
        <dbReference type="Proteomes" id="UP000279833"/>
    </source>
</evidence>
<name>A0A183JSK4_9TREM</name>
<proteinExistence type="predicted"/>